<gene>
    <name evidence="7" type="ORF">EVJ47_08300</name>
</gene>
<accession>A0A519B9E3</accession>
<feature type="domain" description="OmpA-like" evidence="6">
    <location>
        <begin position="70"/>
        <end position="186"/>
    </location>
</feature>
<dbReference type="PANTHER" id="PTHR30329">
    <property type="entry name" value="STATOR ELEMENT OF FLAGELLAR MOTOR COMPLEX"/>
    <property type="match status" value="1"/>
</dbReference>
<comment type="subcellular location">
    <subcellularLocation>
        <location evidence="1">Cell outer membrane</location>
    </subcellularLocation>
</comment>
<feature type="chain" id="PRO_5021768224" evidence="5">
    <location>
        <begin position="21"/>
        <end position="186"/>
    </location>
</feature>
<evidence type="ECO:0000256" key="5">
    <source>
        <dbReference type="SAM" id="SignalP"/>
    </source>
</evidence>
<dbReference type="GO" id="GO:0009279">
    <property type="term" value="C:cell outer membrane"/>
    <property type="evidence" value="ECO:0007669"/>
    <property type="project" value="UniProtKB-SubCell"/>
</dbReference>
<dbReference type="PROSITE" id="PS51257">
    <property type="entry name" value="PROKAR_LIPOPROTEIN"/>
    <property type="match status" value="1"/>
</dbReference>
<dbReference type="AlphaFoldDB" id="A0A519B9E3"/>
<comment type="caution">
    <text evidence="7">The sequence shown here is derived from an EMBL/GenBank/DDBJ whole genome shotgun (WGS) entry which is preliminary data.</text>
</comment>
<keyword evidence="5" id="KW-0732">Signal</keyword>
<evidence type="ECO:0000256" key="4">
    <source>
        <dbReference type="PROSITE-ProRule" id="PRU00473"/>
    </source>
</evidence>
<protein>
    <submittedName>
        <fullName evidence="7">Peptidoglycan-associated lipoprotein</fullName>
    </submittedName>
</protein>
<dbReference type="Gene3D" id="3.30.1330.60">
    <property type="entry name" value="OmpA-like domain"/>
    <property type="match status" value="1"/>
</dbReference>
<dbReference type="PROSITE" id="PS51123">
    <property type="entry name" value="OMPA_2"/>
    <property type="match status" value="1"/>
</dbReference>
<dbReference type="EMBL" id="SGBD01000005">
    <property type="protein sequence ID" value="RZD13922.1"/>
    <property type="molecule type" value="Genomic_DNA"/>
</dbReference>
<keyword evidence="2 4" id="KW-0472">Membrane</keyword>
<dbReference type="InterPro" id="IPR006665">
    <property type="entry name" value="OmpA-like"/>
</dbReference>
<evidence type="ECO:0000259" key="6">
    <source>
        <dbReference type="PROSITE" id="PS51123"/>
    </source>
</evidence>
<dbReference type="PANTHER" id="PTHR30329:SF21">
    <property type="entry name" value="LIPOPROTEIN YIAD-RELATED"/>
    <property type="match status" value="1"/>
</dbReference>
<dbReference type="SUPFAM" id="SSF103088">
    <property type="entry name" value="OmpA-like"/>
    <property type="match status" value="1"/>
</dbReference>
<evidence type="ECO:0000313" key="8">
    <source>
        <dbReference type="Proteomes" id="UP000320813"/>
    </source>
</evidence>
<evidence type="ECO:0000256" key="3">
    <source>
        <dbReference type="ARBA" id="ARBA00023237"/>
    </source>
</evidence>
<feature type="signal peptide" evidence="5">
    <location>
        <begin position="1"/>
        <end position="20"/>
    </location>
</feature>
<name>A0A519B9E3_9DELT</name>
<dbReference type="Proteomes" id="UP000320813">
    <property type="component" value="Unassembled WGS sequence"/>
</dbReference>
<dbReference type="InterPro" id="IPR036737">
    <property type="entry name" value="OmpA-like_sf"/>
</dbReference>
<dbReference type="PRINTS" id="PR01021">
    <property type="entry name" value="OMPADOMAIN"/>
</dbReference>
<reference evidence="7 8" key="1">
    <citation type="submission" date="2019-01" db="EMBL/GenBank/DDBJ databases">
        <title>Insights into ecological role of a new deltaproteobacterial order Candidatus Sinidesulfobacterales (Sva0485) by metagenomics and metatranscriptomics.</title>
        <authorList>
            <person name="Tan S."/>
            <person name="Liu J."/>
            <person name="Fang Y."/>
            <person name="Hedlund B.P."/>
            <person name="Lian Z.H."/>
            <person name="Huang L.Y."/>
            <person name="Li J.T."/>
            <person name="Huang L.N."/>
            <person name="Li W.J."/>
            <person name="Jiang H.C."/>
            <person name="Dong H.L."/>
            <person name="Shu W.S."/>
        </authorList>
    </citation>
    <scope>NUCLEOTIDE SEQUENCE [LARGE SCALE GENOMIC DNA]</scope>
    <source>
        <strain evidence="7">AP3</strain>
    </source>
</reference>
<evidence type="ECO:0000256" key="2">
    <source>
        <dbReference type="ARBA" id="ARBA00023136"/>
    </source>
</evidence>
<keyword evidence="7" id="KW-0449">Lipoprotein</keyword>
<dbReference type="CDD" id="cd07185">
    <property type="entry name" value="OmpA_C-like"/>
    <property type="match status" value="1"/>
</dbReference>
<proteinExistence type="predicted"/>
<evidence type="ECO:0000313" key="7">
    <source>
        <dbReference type="EMBL" id="RZD13922.1"/>
    </source>
</evidence>
<evidence type="ECO:0000256" key="1">
    <source>
        <dbReference type="ARBA" id="ARBA00004442"/>
    </source>
</evidence>
<sequence>MNKKTKIGLSILGLVFGVSAVLSGCAPKVTKTTSSALPPAQKPAVAVAPKVTPKAAQQVPSYAKEYPWLATYNIQANSNNIHFAFDKSILTPLAKMVLKKDAIYLKYNPGEVIQIQGNCDRRGSEAYNLALGWRRANAAKAYLEDLGVAADRLKTISYGKERPLCRAHTRVCYAINRRDHFVAVSK</sequence>
<dbReference type="InterPro" id="IPR050330">
    <property type="entry name" value="Bact_OuterMem_StrucFunc"/>
</dbReference>
<organism evidence="7 8">
    <name type="scientific">Candidatus Acidulodesulfobacterium ferriphilum</name>
    <dbReference type="NCBI Taxonomy" id="2597223"/>
    <lineage>
        <taxon>Bacteria</taxon>
        <taxon>Deltaproteobacteria</taxon>
        <taxon>Candidatus Acidulodesulfobacterales</taxon>
        <taxon>Candidatus Acidulodesulfobacterium</taxon>
    </lineage>
</organism>
<keyword evidence="3" id="KW-0998">Cell outer membrane</keyword>
<dbReference type="InterPro" id="IPR006664">
    <property type="entry name" value="OMP_bac"/>
</dbReference>
<dbReference type="Pfam" id="PF00691">
    <property type="entry name" value="OmpA"/>
    <property type="match status" value="1"/>
</dbReference>